<dbReference type="Proteomes" id="UP000002425">
    <property type="component" value="Chromosome"/>
</dbReference>
<dbReference type="Gene3D" id="3.90.180.10">
    <property type="entry name" value="Medium-chain alcohol dehydrogenases, catalytic domain"/>
    <property type="match status" value="1"/>
</dbReference>
<dbReference type="SUPFAM" id="SSF51735">
    <property type="entry name" value="NAD(P)-binding Rossmann-fold domains"/>
    <property type="match status" value="1"/>
</dbReference>
<dbReference type="AlphaFoldDB" id="Q1Q9U2"/>
<dbReference type="NCBIfam" id="TIGR02823">
    <property type="entry name" value="oxido_YhdH"/>
    <property type="match status" value="1"/>
</dbReference>
<dbReference type="CDD" id="cd05280">
    <property type="entry name" value="MDR_yhdh_yhfp"/>
    <property type="match status" value="1"/>
</dbReference>
<dbReference type="Pfam" id="PF00107">
    <property type="entry name" value="ADH_zinc_N"/>
    <property type="match status" value="1"/>
</dbReference>
<dbReference type="PANTHER" id="PTHR43677:SF1">
    <property type="entry name" value="ACRYLYL-COA REDUCTASE ACUI-RELATED"/>
    <property type="match status" value="1"/>
</dbReference>
<evidence type="ECO:0000313" key="3">
    <source>
        <dbReference type="Proteomes" id="UP000002425"/>
    </source>
</evidence>
<dbReference type="SUPFAM" id="SSF50129">
    <property type="entry name" value="GroES-like"/>
    <property type="match status" value="1"/>
</dbReference>
<dbReference type="eggNOG" id="COG0604">
    <property type="taxonomic scope" value="Bacteria"/>
</dbReference>
<dbReference type="InterPro" id="IPR013154">
    <property type="entry name" value="ADH-like_N"/>
</dbReference>
<evidence type="ECO:0000259" key="1">
    <source>
        <dbReference type="SMART" id="SM00829"/>
    </source>
</evidence>
<dbReference type="STRING" id="335284.Pcryo_1784"/>
<dbReference type="Gene3D" id="3.40.50.720">
    <property type="entry name" value="NAD(P)-binding Rossmann-like Domain"/>
    <property type="match status" value="1"/>
</dbReference>
<dbReference type="HOGENOM" id="CLU_026673_26_3_6"/>
<dbReference type="InterPro" id="IPR014188">
    <property type="entry name" value="Acrylyl-CoA_reductase_AcuI"/>
</dbReference>
<accession>Q1Q9U2</accession>
<dbReference type="InterPro" id="IPR036291">
    <property type="entry name" value="NAD(P)-bd_dom_sf"/>
</dbReference>
<dbReference type="InterPro" id="IPR013149">
    <property type="entry name" value="ADH-like_C"/>
</dbReference>
<organism evidence="2 3">
    <name type="scientific">Psychrobacter cryohalolentis (strain ATCC BAA-1226 / DSM 17306 / VKM B-2378 / K5)</name>
    <dbReference type="NCBI Taxonomy" id="335284"/>
    <lineage>
        <taxon>Bacteria</taxon>
        <taxon>Pseudomonadati</taxon>
        <taxon>Pseudomonadota</taxon>
        <taxon>Gammaproteobacteria</taxon>
        <taxon>Moraxellales</taxon>
        <taxon>Moraxellaceae</taxon>
        <taxon>Psychrobacter</taxon>
    </lineage>
</organism>
<sequence>MKAFVVEKVADRAFSCAIQEVPVPECDKDEVVIKTTYSSLNYKDALSSVGNPGVTRKFPHITGIDVAGVVHQTTSDAFAVGEKVLVTGYDLGMNTDGGHAEFVKVPASWVALIPDTITDKEIMTFGTAGLTAALSVNELLDNGVKPEDGEVLVTGATGGVGSLAVSILNKIGFTVVAVSGKEEQIDYLKQIGASEVILRDTFNEDAKKPIMAERYAGVVDTVGGDILANALKYIKYDGVATCCGLTASHELNTNVFPFILRGVRLIGIDSVECKLEKKQAAWDKLAGEFKIATLDSITNEIGLEDIKDTYASMLEGKSVGRYVVKI</sequence>
<dbReference type="InterPro" id="IPR011032">
    <property type="entry name" value="GroES-like_sf"/>
</dbReference>
<name>Q1Q9U2_PSYCK</name>
<protein>
    <submittedName>
        <fullName evidence="2">Alcohol dehydrogenase, zinc-binding protein</fullName>
    </submittedName>
</protein>
<proteinExistence type="predicted"/>
<dbReference type="RefSeq" id="WP_011514105.1">
    <property type="nucleotide sequence ID" value="NC_007969.1"/>
</dbReference>
<evidence type="ECO:0000313" key="2">
    <source>
        <dbReference type="EMBL" id="ABE75561.1"/>
    </source>
</evidence>
<gene>
    <name evidence="2" type="ordered locus">Pcryo_1784</name>
</gene>
<feature type="domain" description="Enoyl reductase (ER)" evidence="1">
    <location>
        <begin position="13"/>
        <end position="324"/>
    </location>
</feature>
<dbReference type="InterPro" id="IPR051397">
    <property type="entry name" value="Zn-ADH-like_protein"/>
</dbReference>
<dbReference type="PANTHER" id="PTHR43677">
    <property type="entry name" value="SHORT-CHAIN DEHYDROGENASE/REDUCTASE"/>
    <property type="match status" value="1"/>
</dbReference>
<dbReference type="InterPro" id="IPR020843">
    <property type="entry name" value="ER"/>
</dbReference>
<dbReference type="KEGG" id="pcr:Pcryo_1784"/>
<dbReference type="GO" id="GO:0043957">
    <property type="term" value="F:acryloyl-CoA reductase (NADPH) activity"/>
    <property type="evidence" value="ECO:0007669"/>
    <property type="project" value="TreeGrafter"/>
</dbReference>
<reference evidence="2" key="1">
    <citation type="submission" date="2006-03" db="EMBL/GenBank/DDBJ databases">
        <title>Complete sequence of chromosome of Psychrobacter cryohalolentis K5.</title>
        <authorList>
            <consortium name="US DOE Joint Genome Institute"/>
            <person name="Copeland A."/>
            <person name="Lucas S."/>
            <person name="Lapidus A."/>
            <person name="Barry K."/>
            <person name="Detter J.C."/>
            <person name="Glavina del Rio T."/>
            <person name="Hammon N."/>
            <person name="Israni S."/>
            <person name="Dalin E."/>
            <person name="Tice H."/>
            <person name="Pitluck S."/>
            <person name="Brettin T."/>
            <person name="Bruce D."/>
            <person name="Han C."/>
            <person name="Tapia R."/>
            <person name="Sims D.R."/>
            <person name="Gilna P."/>
            <person name="Schmutz J."/>
            <person name="Larimer F."/>
            <person name="Land M."/>
            <person name="Hauser L."/>
            <person name="Kyrpides N."/>
            <person name="Kim E."/>
            <person name="Richardson P."/>
        </authorList>
    </citation>
    <scope>NUCLEOTIDE SEQUENCE</scope>
    <source>
        <strain evidence="2">K5</strain>
    </source>
</reference>
<dbReference type="EMBL" id="CP000323">
    <property type="protein sequence ID" value="ABE75561.1"/>
    <property type="molecule type" value="Genomic_DNA"/>
</dbReference>
<dbReference type="SMART" id="SM00829">
    <property type="entry name" value="PKS_ER"/>
    <property type="match status" value="1"/>
</dbReference>
<keyword evidence="3" id="KW-1185">Reference proteome</keyword>
<dbReference type="Pfam" id="PF08240">
    <property type="entry name" value="ADH_N"/>
    <property type="match status" value="1"/>
</dbReference>